<gene>
    <name evidence="1" type="ORF">TSUD_80110</name>
</gene>
<proteinExistence type="predicted"/>
<dbReference type="OrthoDB" id="780646at2759"/>
<dbReference type="Proteomes" id="UP000242715">
    <property type="component" value="Unassembled WGS sequence"/>
</dbReference>
<evidence type="ECO:0000313" key="1">
    <source>
        <dbReference type="EMBL" id="GAU18723.1"/>
    </source>
</evidence>
<dbReference type="AlphaFoldDB" id="A0A2Z6M9G6"/>
<keyword evidence="2" id="KW-1185">Reference proteome</keyword>
<protein>
    <recommendedName>
        <fullName evidence="3">Legume lectin domain-containing protein</fullName>
    </recommendedName>
</protein>
<dbReference type="EMBL" id="DF973189">
    <property type="protein sequence ID" value="GAU18723.1"/>
    <property type="molecule type" value="Genomic_DNA"/>
</dbReference>
<reference evidence="2" key="1">
    <citation type="journal article" date="2017" name="Front. Plant Sci.">
        <title>Climate Clever Clovers: New Paradigm to Reduce the Environmental Footprint of Ruminants by Breeding Low Methanogenic Forages Utilizing Haplotype Variation.</title>
        <authorList>
            <person name="Kaur P."/>
            <person name="Appels R."/>
            <person name="Bayer P.E."/>
            <person name="Keeble-Gagnere G."/>
            <person name="Wang J."/>
            <person name="Hirakawa H."/>
            <person name="Shirasawa K."/>
            <person name="Vercoe P."/>
            <person name="Stefanova K."/>
            <person name="Durmic Z."/>
            <person name="Nichols P."/>
            <person name="Revell C."/>
            <person name="Isobe S.N."/>
            <person name="Edwards D."/>
            <person name="Erskine W."/>
        </authorList>
    </citation>
    <scope>NUCLEOTIDE SEQUENCE [LARGE SCALE GENOMIC DNA]</scope>
    <source>
        <strain evidence="2">cv. Daliak</strain>
    </source>
</reference>
<evidence type="ECO:0000313" key="2">
    <source>
        <dbReference type="Proteomes" id="UP000242715"/>
    </source>
</evidence>
<sequence>MKTGKISEALDGSILMEDEKSSNSRNIMERFLLVGILCSHVIADSRPTILDGLKMLEGDIDVPSIPDRPMTLEHHINMFTNANSAEL</sequence>
<name>A0A2Z6M9G6_TRISU</name>
<accession>A0A2Z6M9G6</accession>
<organism evidence="1 2">
    <name type="scientific">Trifolium subterraneum</name>
    <name type="common">Subterranean clover</name>
    <dbReference type="NCBI Taxonomy" id="3900"/>
    <lineage>
        <taxon>Eukaryota</taxon>
        <taxon>Viridiplantae</taxon>
        <taxon>Streptophyta</taxon>
        <taxon>Embryophyta</taxon>
        <taxon>Tracheophyta</taxon>
        <taxon>Spermatophyta</taxon>
        <taxon>Magnoliopsida</taxon>
        <taxon>eudicotyledons</taxon>
        <taxon>Gunneridae</taxon>
        <taxon>Pentapetalae</taxon>
        <taxon>rosids</taxon>
        <taxon>fabids</taxon>
        <taxon>Fabales</taxon>
        <taxon>Fabaceae</taxon>
        <taxon>Papilionoideae</taxon>
        <taxon>50 kb inversion clade</taxon>
        <taxon>NPAAA clade</taxon>
        <taxon>Hologalegina</taxon>
        <taxon>IRL clade</taxon>
        <taxon>Trifolieae</taxon>
        <taxon>Trifolium</taxon>
    </lineage>
</organism>
<evidence type="ECO:0008006" key="3">
    <source>
        <dbReference type="Google" id="ProtNLM"/>
    </source>
</evidence>